<dbReference type="InterPro" id="IPR015421">
    <property type="entry name" value="PyrdxlP-dep_Trfase_major"/>
</dbReference>
<organism evidence="7 8">
    <name type="scientific">Stackebrandtia endophytica</name>
    <dbReference type="NCBI Taxonomy" id="1496996"/>
    <lineage>
        <taxon>Bacteria</taxon>
        <taxon>Bacillati</taxon>
        <taxon>Actinomycetota</taxon>
        <taxon>Actinomycetes</taxon>
        <taxon>Glycomycetales</taxon>
        <taxon>Glycomycetaceae</taxon>
        <taxon>Stackebrandtia</taxon>
    </lineage>
</organism>
<dbReference type="CDD" id="cd00609">
    <property type="entry name" value="AAT_like"/>
    <property type="match status" value="1"/>
</dbReference>
<dbReference type="InterPro" id="IPR051798">
    <property type="entry name" value="Class-II_PLP-Dep_Aminotrans"/>
</dbReference>
<dbReference type="GO" id="GO:0047804">
    <property type="term" value="F:cysteine-S-conjugate beta-lyase activity"/>
    <property type="evidence" value="ECO:0007669"/>
    <property type="project" value="UniProtKB-EC"/>
</dbReference>
<dbReference type="Pfam" id="PF00155">
    <property type="entry name" value="Aminotran_1_2"/>
    <property type="match status" value="1"/>
</dbReference>
<proteinExistence type="inferred from homology"/>
<comment type="cofactor">
    <cofactor evidence="1">
        <name>pyridoxal 5'-phosphate</name>
        <dbReference type="ChEBI" id="CHEBI:597326"/>
    </cofactor>
</comment>
<gene>
    <name evidence="7" type="ORF">FB566_0438</name>
</gene>
<sequence length="383" mass="40923">MSDSARSPFEVVGLEQLRRRNSVKWRTYPEDVLPLWVAEMDTALAAPIAEVLRESVETGDTGYAFDGGFGEAFAGFAADRYGWNLTTAPILVADVMAGVHAALEAATERGDRVVISTPVYTPFYSAIEQIGRVVVASPLTDSDEGQRIDLDRLERDFVTASAYLMCNPHNPTGHVLTESELTAIAELATRHGVTVISDEIHAPLMMPGHRHIPFAALDSDAARASFTLAAASKAWNLAGLKAALLIPGPTAPVSGLSSELWAAAGLFGVIAGTTAFQEAVPWLDEVVAAVDHNRHLLADLVADRLPGVRYRPSEATYLAWLDFRDTGLGDDPAAAILEYGRVAVNSGLSFGVEAAGRVRMNIATSPAMITEAVDRIASVLERS</sequence>
<comment type="similarity">
    <text evidence="5">Belongs to the class-II pyridoxal-phosphate-dependent aminotransferase family. MalY/PatB cystathionine beta-lyase subfamily.</text>
</comment>
<dbReference type="Gene3D" id="3.40.640.10">
    <property type="entry name" value="Type I PLP-dependent aspartate aminotransferase-like (Major domain)"/>
    <property type="match status" value="1"/>
</dbReference>
<protein>
    <recommendedName>
        <fullName evidence="2">cysteine-S-conjugate beta-lyase</fullName>
        <ecNumber evidence="2">4.4.1.13</ecNumber>
    </recommendedName>
</protein>
<feature type="domain" description="Aminotransferase class I/classII large" evidence="6">
    <location>
        <begin position="70"/>
        <end position="376"/>
    </location>
</feature>
<dbReference type="Proteomes" id="UP000317043">
    <property type="component" value="Unassembled WGS sequence"/>
</dbReference>
<name>A0A543AQT2_9ACTN</name>
<dbReference type="OrthoDB" id="3224382at2"/>
<evidence type="ECO:0000313" key="8">
    <source>
        <dbReference type="Proteomes" id="UP000317043"/>
    </source>
</evidence>
<dbReference type="Gene3D" id="3.90.1150.10">
    <property type="entry name" value="Aspartate Aminotransferase, domain 1"/>
    <property type="match status" value="1"/>
</dbReference>
<evidence type="ECO:0000256" key="5">
    <source>
        <dbReference type="ARBA" id="ARBA00037974"/>
    </source>
</evidence>
<dbReference type="EMBL" id="VFOW01000001">
    <property type="protein sequence ID" value="TQL74947.1"/>
    <property type="molecule type" value="Genomic_DNA"/>
</dbReference>
<keyword evidence="8" id="KW-1185">Reference proteome</keyword>
<reference evidence="7 8" key="1">
    <citation type="submission" date="2019-06" db="EMBL/GenBank/DDBJ databases">
        <title>Sequencing the genomes of 1000 actinobacteria strains.</title>
        <authorList>
            <person name="Klenk H.-P."/>
        </authorList>
    </citation>
    <scope>NUCLEOTIDE SEQUENCE [LARGE SCALE GENOMIC DNA]</scope>
    <source>
        <strain evidence="7 8">DSM 45928</strain>
    </source>
</reference>
<evidence type="ECO:0000256" key="2">
    <source>
        <dbReference type="ARBA" id="ARBA00012224"/>
    </source>
</evidence>
<dbReference type="InterPro" id="IPR004839">
    <property type="entry name" value="Aminotransferase_I/II_large"/>
</dbReference>
<dbReference type="PANTHER" id="PTHR43525">
    <property type="entry name" value="PROTEIN MALY"/>
    <property type="match status" value="1"/>
</dbReference>
<dbReference type="SUPFAM" id="SSF53383">
    <property type="entry name" value="PLP-dependent transferases"/>
    <property type="match status" value="1"/>
</dbReference>
<dbReference type="PANTHER" id="PTHR43525:SF2">
    <property type="entry name" value="CYSTATHIONINE BETA-LYASE-RELATED"/>
    <property type="match status" value="1"/>
</dbReference>
<dbReference type="InParanoid" id="A0A543AQT2"/>
<dbReference type="RefSeq" id="WP_142034428.1">
    <property type="nucleotide sequence ID" value="NZ_JBHTGS010000002.1"/>
</dbReference>
<dbReference type="AlphaFoldDB" id="A0A543AQT2"/>
<evidence type="ECO:0000256" key="4">
    <source>
        <dbReference type="ARBA" id="ARBA00023239"/>
    </source>
</evidence>
<dbReference type="InterPro" id="IPR015422">
    <property type="entry name" value="PyrdxlP-dep_Trfase_small"/>
</dbReference>
<dbReference type="FunCoup" id="A0A543AQT2">
    <property type="interactions" value="94"/>
</dbReference>
<evidence type="ECO:0000313" key="7">
    <source>
        <dbReference type="EMBL" id="TQL74947.1"/>
    </source>
</evidence>
<evidence type="ECO:0000256" key="1">
    <source>
        <dbReference type="ARBA" id="ARBA00001933"/>
    </source>
</evidence>
<keyword evidence="3" id="KW-0663">Pyridoxal phosphate</keyword>
<comment type="caution">
    <text evidence="7">The sequence shown here is derived from an EMBL/GenBank/DDBJ whole genome shotgun (WGS) entry which is preliminary data.</text>
</comment>
<evidence type="ECO:0000259" key="6">
    <source>
        <dbReference type="Pfam" id="PF00155"/>
    </source>
</evidence>
<dbReference type="InterPro" id="IPR015424">
    <property type="entry name" value="PyrdxlP-dep_Trfase"/>
</dbReference>
<dbReference type="EC" id="4.4.1.13" evidence="2"/>
<accession>A0A543AQT2</accession>
<keyword evidence="4 7" id="KW-0456">Lyase</keyword>
<dbReference type="GO" id="GO:0030170">
    <property type="term" value="F:pyridoxal phosphate binding"/>
    <property type="evidence" value="ECO:0007669"/>
    <property type="project" value="InterPro"/>
</dbReference>
<evidence type="ECO:0000256" key="3">
    <source>
        <dbReference type="ARBA" id="ARBA00022898"/>
    </source>
</evidence>